<dbReference type="EMBL" id="UINC01088117">
    <property type="protein sequence ID" value="SVC38073.1"/>
    <property type="molecule type" value="Genomic_DNA"/>
</dbReference>
<dbReference type="GO" id="GO:0000166">
    <property type="term" value="F:nucleotide binding"/>
    <property type="evidence" value="ECO:0007669"/>
    <property type="project" value="UniProtKB-KW"/>
</dbReference>
<organism evidence="7">
    <name type="scientific">marine metagenome</name>
    <dbReference type="NCBI Taxonomy" id="408172"/>
    <lineage>
        <taxon>unclassified sequences</taxon>
        <taxon>metagenomes</taxon>
        <taxon>ecological metagenomes</taxon>
    </lineage>
</organism>
<keyword evidence="2" id="KW-0378">Hydrolase</keyword>
<dbReference type="PANTHER" id="PTHR13748">
    <property type="entry name" value="COBW-RELATED"/>
    <property type="match status" value="1"/>
</dbReference>
<dbReference type="AlphaFoldDB" id="A0A382LNZ1"/>
<dbReference type="SMART" id="SM00833">
    <property type="entry name" value="CobW_C"/>
    <property type="match status" value="1"/>
</dbReference>
<feature type="non-terminal residue" evidence="7">
    <location>
        <position position="1"/>
    </location>
</feature>
<gene>
    <name evidence="7" type="ORF">METZ01_LOCUS290927</name>
</gene>
<dbReference type="InterPro" id="IPR027417">
    <property type="entry name" value="P-loop_NTPase"/>
</dbReference>
<dbReference type="CDD" id="cd03112">
    <property type="entry name" value="CobW-like"/>
    <property type="match status" value="1"/>
</dbReference>
<dbReference type="InterPro" id="IPR051316">
    <property type="entry name" value="Zinc-reg_GTPase_activator"/>
</dbReference>
<dbReference type="InterPro" id="IPR036627">
    <property type="entry name" value="CobW-likC_sf"/>
</dbReference>
<dbReference type="GO" id="GO:0005737">
    <property type="term" value="C:cytoplasm"/>
    <property type="evidence" value="ECO:0007669"/>
    <property type="project" value="TreeGrafter"/>
</dbReference>
<evidence type="ECO:0000313" key="7">
    <source>
        <dbReference type="EMBL" id="SVC38073.1"/>
    </source>
</evidence>
<evidence type="ECO:0000256" key="3">
    <source>
        <dbReference type="ARBA" id="ARBA00023186"/>
    </source>
</evidence>
<comment type="similarity">
    <text evidence="4">Belongs to the SIMIBI class G3E GTPase family. ZNG1 subfamily.</text>
</comment>
<dbReference type="Gene3D" id="3.30.1220.10">
    <property type="entry name" value="CobW-like, C-terminal domain"/>
    <property type="match status" value="1"/>
</dbReference>
<evidence type="ECO:0000256" key="2">
    <source>
        <dbReference type="ARBA" id="ARBA00022801"/>
    </source>
</evidence>
<reference evidence="7" key="1">
    <citation type="submission" date="2018-05" db="EMBL/GenBank/DDBJ databases">
        <authorList>
            <person name="Lanie J.A."/>
            <person name="Ng W.-L."/>
            <person name="Kazmierczak K.M."/>
            <person name="Andrzejewski T.M."/>
            <person name="Davidsen T.M."/>
            <person name="Wayne K.J."/>
            <person name="Tettelin H."/>
            <person name="Glass J.I."/>
            <person name="Rusch D."/>
            <person name="Podicherti R."/>
            <person name="Tsui H.-C.T."/>
            <person name="Winkler M.E."/>
        </authorList>
    </citation>
    <scope>NUCLEOTIDE SEQUENCE</scope>
</reference>
<dbReference type="PANTHER" id="PTHR13748:SF62">
    <property type="entry name" value="COBW DOMAIN-CONTAINING PROTEIN"/>
    <property type="match status" value="1"/>
</dbReference>
<dbReference type="SUPFAM" id="SSF52540">
    <property type="entry name" value="P-loop containing nucleoside triphosphate hydrolases"/>
    <property type="match status" value="1"/>
</dbReference>
<evidence type="ECO:0000256" key="1">
    <source>
        <dbReference type="ARBA" id="ARBA00022741"/>
    </source>
</evidence>
<dbReference type="GO" id="GO:0016787">
    <property type="term" value="F:hydrolase activity"/>
    <property type="evidence" value="ECO:0007669"/>
    <property type="project" value="UniProtKB-KW"/>
</dbReference>
<feature type="domain" description="CobW C-terminal" evidence="6">
    <location>
        <begin position="238"/>
        <end position="332"/>
    </location>
</feature>
<comment type="catalytic activity">
    <reaction evidence="5">
        <text>GTP + H2O = GDP + phosphate + H(+)</text>
        <dbReference type="Rhea" id="RHEA:19669"/>
        <dbReference type="ChEBI" id="CHEBI:15377"/>
        <dbReference type="ChEBI" id="CHEBI:15378"/>
        <dbReference type="ChEBI" id="CHEBI:37565"/>
        <dbReference type="ChEBI" id="CHEBI:43474"/>
        <dbReference type="ChEBI" id="CHEBI:58189"/>
    </reaction>
    <physiologicalReaction direction="left-to-right" evidence="5">
        <dbReference type="Rhea" id="RHEA:19670"/>
    </physiologicalReaction>
</comment>
<dbReference type="SUPFAM" id="SSF90002">
    <property type="entry name" value="Hypothetical protein YjiA, C-terminal domain"/>
    <property type="match status" value="1"/>
</dbReference>
<name>A0A382LNZ1_9ZZZZ</name>
<accession>A0A382LNZ1</accession>
<dbReference type="Gene3D" id="3.40.50.300">
    <property type="entry name" value="P-loop containing nucleotide triphosphate hydrolases"/>
    <property type="match status" value="1"/>
</dbReference>
<evidence type="ECO:0000259" key="6">
    <source>
        <dbReference type="SMART" id="SM00833"/>
    </source>
</evidence>
<protein>
    <recommendedName>
        <fullName evidence="6">CobW C-terminal domain-containing protein</fullName>
    </recommendedName>
</protein>
<keyword evidence="3" id="KW-0143">Chaperone</keyword>
<dbReference type="InterPro" id="IPR011629">
    <property type="entry name" value="CobW-like_C"/>
</dbReference>
<sequence length="345" mass="37654">VGKYSEQTPINIITGFLGSGKTTLLKGLLTAPDLQDTAILINEYGAIGLDHELVTNVSEDALLLDNGCVCCAIRGDLKAALRDLLSNRQSGGIPFFRRVVIETSGLADPAPIAYTLLTETVLQHHFRLGGIITTVDAVNGTAQLRSFPEPVKQVAMADRLIVTKTDLAPDDEQLVLESELLRLNQSAPIIRVAAGDIQPASLLIDDLYDEKGRQREVKQWLAAADGDDALVHEHADQVQSFAVTYDEPLDWTAFGIWMSMLLHRHGNNVLRIKGLLNVVGVSTPVLINGVQHIVHPPSHLPDWPNENRQSRIIFIVRHMDQGQIKRSLTAFNRLANPGATSGKAA</sequence>
<evidence type="ECO:0000256" key="5">
    <source>
        <dbReference type="ARBA" id="ARBA00049117"/>
    </source>
</evidence>
<dbReference type="InterPro" id="IPR003495">
    <property type="entry name" value="CobW/HypB/UreG_nucleotide-bd"/>
</dbReference>
<proteinExistence type="inferred from homology"/>
<dbReference type="Pfam" id="PF02492">
    <property type="entry name" value="cobW"/>
    <property type="match status" value="1"/>
</dbReference>
<evidence type="ECO:0000256" key="4">
    <source>
        <dbReference type="ARBA" id="ARBA00034320"/>
    </source>
</evidence>
<dbReference type="Pfam" id="PF07683">
    <property type="entry name" value="CobW_C"/>
    <property type="match status" value="1"/>
</dbReference>
<keyword evidence="1" id="KW-0547">Nucleotide-binding</keyword>